<sequence>MGAAAKGWIVVAALSGAISVIVGAFAAHGLDLSTEAGRKAREWLQTGSQYQVIHALAIMGVVVLVRSATINAPVALVAQCLFLLGSVLFPGALYALAFGGPRWMGAVAPIGGAAFILGWLSLALAALMRPGAD</sequence>
<dbReference type="GO" id="GO:0005886">
    <property type="term" value="C:plasma membrane"/>
    <property type="evidence" value="ECO:0007669"/>
    <property type="project" value="TreeGrafter"/>
</dbReference>
<evidence type="ECO:0000313" key="8">
    <source>
        <dbReference type="Proteomes" id="UP000321058"/>
    </source>
</evidence>
<accession>A0A512NES7</accession>
<comment type="similarity">
    <text evidence="2">Belongs to the UPF0382 family.</text>
</comment>
<evidence type="ECO:0000256" key="6">
    <source>
        <dbReference type="SAM" id="Phobius"/>
    </source>
</evidence>
<evidence type="ECO:0000313" key="7">
    <source>
        <dbReference type="EMBL" id="GEP57450.1"/>
    </source>
</evidence>
<feature type="transmembrane region" description="Helical" evidence="6">
    <location>
        <begin position="103"/>
        <end position="127"/>
    </location>
</feature>
<dbReference type="EMBL" id="BKAJ01000081">
    <property type="protein sequence ID" value="GEP57450.1"/>
    <property type="molecule type" value="Genomic_DNA"/>
</dbReference>
<dbReference type="Proteomes" id="UP000321058">
    <property type="component" value="Unassembled WGS sequence"/>
</dbReference>
<comment type="caution">
    <text evidence="7">The sequence shown here is derived from an EMBL/GenBank/DDBJ whole genome shotgun (WGS) entry which is preliminary data.</text>
</comment>
<evidence type="ECO:0000256" key="5">
    <source>
        <dbReference type="ARBA" id="ARBA00023136"/>
    </source>
</evidence>
<proteinExistence type="inferred from homology"/>
<evidence type="ECO:0000256" key="1">
    <source>
        <dbReference type="ARBA" id="ARBA00004141"/>
    </source>
</evidence>
<evidence type="ECO:0000256" key="2">
    <source>
        <dbReference type="ARBA" id="ARBA00009694"/>
    </source>
</evidence>
<organism evidence="7 8">
    <name type="scientific">Reyranella soli</name>
    <dbReference type="NCBI Taxonomy" id="1230389"/>
    <lineage>
        <taxon>Bacteria</taxon>
        <taxon>Pseudomonadati</taxon>
        <taxon>Pseudomonadota</taxon>
        <taxon>Alphaproteobacteria</taxon>
        <taxon>Hyphomicrobiales</taxon>
        <taxon>Reyranellaceae</taxon>
        <taxon>Reyranella</taxon>
    </lineage>
</organism>
<feature type="transmembrane region" description="Helical" evidence="6">
    <location>
        <begin position="76"/>
        <end position="97"/>
    </location>
</feature>
<feature type="transmembrane region" description="Helical" evidence="6">
    <location>
        <begin position="50"/>
        <end position="69"/>
    </location>
</feature>
<dbReference type="OrthoDB" id="9802121at2"/>
<dbReference type="AlphaFoldDB" id="A0A512NES7"/>
<keyword evidence="3 6" id="KW-0812">Transmembrane</keyword>
<feature type="transmembrane region" description="Helical" evidence="6">
    <location>
        <begin position="7"/>
        <end position="30"/>
    </location>
</feature>
<evidence type="ECO:0000256" key="3">
    <source>
        <dbReference type="ARBA" id="ARBA00022692"/>
    </source>
</evidence>
<dbReference type="PANTHER" id="PTHR43461:SF1">
    <property type="entry name" value="TRANSMEMBRANE PROTEIN 256"/>
    <property type="match status" value="1"/>
</dbReference>
<dbReference type="InterPro" id="IPR006696">
    <property type="entry name" value="DUF423"/>
</dbReference>
<keyword evidence="5 6" id="KW-0472">Membrane</keyword>
<keyword evidence="4 6" id="KW-1133">Transmembrane helix</keyword>
<reference evidence="7 8" key="1">
    <citation type="submission" date="2019-07" db="EMBL/GenBank/DDBJ databases">
        <title>Whole genome shotgun sequence of Reyranella soli NBRC 108950.</title>
        <authorList>
            <person name="Hosoyama A."/>
            <person name="Uohara A."/>
            <person name="Ohji S."/>
            <person name="Ichikawa N."/>
        </authorList>
    </citation>
    <scope>NUCLEOTIDE SEQUENCE [LARGE SCALE GENOMIC DNA]</scope>
    <source>
        <strain evidence="7 8">NBRC 108950</strain>
    </source>
</reference>
<keyword evidence="8" id="KW-1185">Reference proteome</keyword>
<comment type="subcellular location">
    <subcellularLocation>
        <location evidence="1">Membrane</location>
        <topology evidence="1">Multi-pass membrane protein</topology>
    </subcellularLocation>
</comment>
<evidence type="ECO:0000256" key="4">
    <source>
        <dbReference type="ARBA" id="ARBA00022989"/>
    </source>
</evidence>
<dbReference type="RefSeq" id="WP_147151824.1">
    <property type="nucleotide sequence ID" value="NZ_BKAJ01000081.1"/>
</dbReference>
<dbReference type="Pfam" id="PF04241">
    <property type="entry name" value="DUF423"/>
    <property type="match status" value="1"/>
</dbReference>
<name>A0A512NES7_9HYPH</name>
<dbReference type="PANTHER" id="PTHR43461">
    <property type="entry name" value="TRANSMEMBRANE PROTEIN 256"/>
    <property type="match status" value="1"/>
</dbReference>
<gene>
    <name evidence="7" type="ORF">RSO01_46160</name>
</gene>
<protein>
    <submittedName>
        <fullName evidence="7">DUF423 domain-containing protein</fullName>
    </submittedName>
</protein>